<feature type="region of interest" description="Disordered" evidence="2">
    <location>
        <begin position="362"/>
        <end position="428"/>
    </location>
</feature>
<dbReference type="InterPro" id="IPR013320">
    <property type="entry name" value="ConA-like_dom_sf"/>
</dbReference>
<protein>
    <submittedName>
        <fullName evidence="5">Concanavalin A-like lectin/glucanases superfamily protein</fullName>
    </submittedName>
</protein>
<feature type="region of interest" description="Disordered" evidence="2">
    <location>
        <begin position="320"/>
        <end position="341"/>
    </location>
</feature>
<feature type="compositionally biased region" description="Low complexity" evidence="2">
    <location>
        <begin position="382"/>
        <end position="391"/>
    </location>
</feature>
<dbReference type="EMBL" id="KA645894">
    <property type="protein sequence ID" value="AFP60523.1"/>
    <property type="molecule type" value="mRNA"/>
</dbReference>
<organism evidence="5">
    <name type="scientific">Musca domestica</name>
    <name type="common">House fly</name>
    <dbReference type="NCBI Taxonomy" id="7370"/>
    <lineage>
        <taxon>Eukaryota</taxon>
        <taxon>Metazoa</taxon>
        <taxon>Ecdysozoa</taxon>
        <taxon>Arthropoda</taxon>
        <taxon>Hexapoda</taxon>
        <taxon>Insecta</taxon>
        <taxon>Pterygota</taxon>
        <taxon>Neoptera</taxon>
        <taxon>Endopterygota</taxon>
        <taxon>Diptera</taxon>
        <taxon>Brachycera</taxon>
        <taxon>Muscomorpha</taxon>
        <taxon>Muscoidea</taxon>
        <taxon>Muscidae</taxon>
        <taxon>Musca</taxon>
    </lineage>
</organism>
<feature type="domain" description="Thrombospondin-like N-terminal" evidence="4">
    <location>
        <begin position="30"/>
        <end position="224"/>
    </location>
</feature>
<dbReference type="VEuPathDB" id="VectorBase:MDOA012082"/>
<evidence type="ECO:0000256" key="1">
    <source>
        <dbReference type="ARBA" id="ARBA00022737"/>
    </source>
</evidence>
<evidence type="ECO:0000256" key="2">
    <source>
        <dbReference type="SAM" id="MobiDB-lite"/>
    </source>
</evidence>
<evidence type="ECO:0000259" key="4">
    <source>
        <dbReference type="SMART" id="SM00210"/>
    </source>
</evidence>
<keyword evidence="5" id="KW-0430">Lectin</keyword>
<evidence type="ECO:0000313" key="5">
    <source>
        <dbReference type="EMBL" id="AFP60523.1"/>
    </source>
</evidence>
<feature type="chain" id="PRO_5004583124" evidence="3">
    <location>
        <begin position="26"/>
        <end position="444"/>
    </location>
</feature>
<dbReference type="SUPFAM" id="SSF49899">
    <property type="entry name" value="Concanavalin A-like lectins/glucanases"/>
    <property type="match status" value="1"/>
</dbReference>
<accession>T1PB23</accession>
<sequence length="444" mass="46358">MRQIGFILIVLNAIWSQPAFGGVEAKPEKYVDLIKEFGLPDLPPGIKAVPGICGDEKNAYQVHNSPAYSITKDAILTVQTSSVFPDGFPSDFSIVLALRNERSNQTKAPIFTIYSDESEEVLSLSIGPEIKLGYEQIDAGFNQHNDINFGIGIDDNEWHRIGLSVKGTSATLNLDCTKQVTRRIERSLGSTIATNGLILTGVQMSNDDGFFIGDVQMMSIWDTPQAGYDLCTKYVPECLEGFDAFGLGGAELNEFLLSAPGYITSSSSSSSFSSGGGGSSGGVVSGGGIDGALNPLEVGGGSLHISSVGGGAGLHGISSNSGGGSVQISGGGSMGAGGPRIEGPIVTEINLQTFATNAEGPGIHVNHGGGTQLQMSGANGEGSLDLDLGSLMNSADKEPELNSQELDAEQLPAKNGTSAKNPKKKNKTTKKFEGICWGKYVRNI</sequence>
<evidence type="ECO:0000256" key="3">
    <source>
        <dbReference type="SAM" id="SignalP"/>
    </source>
</evidence>
<dbReference type="InterPro" id="IPR048287">
    <property type="entry name" value="TSPN-like_N"/>
</dbReference>
<dbReference type="Gene3D" id="2.60.120.200">
    <property type="match status" value="1"/>
</dbReference>
<dbReference type="SMART" id="SM00210">
    <property type="entry name" value="TSPN"/>
    <property type="match status" value="1"/>
</dbReference>
<dbReference type="AlphaFoldDB" id="T1PB23"/>
<feature type="compositionally biased region" description="Gly residues" evidence="2">
    <location>
        <begin position="321"/>
        <end position="340"/>
    </location>
</feature>
<name>T1PB23_MUSDO</name>
<proteinExistence type="evidence at transcript level"/>
<keyword evidence="1" id="KW-0677">Repeat</keyword>
<keyword evidence="3" id="KW-0732">Signal</keyword>
<dbReference type="GO" id="GO:0030246">
    <property type="term" value="F:carbohydrate binding"/>
    <property type="evidence" value="ECO:0007669"/>
    <property type="project" value="UniProtKB-KW"/>
</dbReference>
<feature type="signal peptide" evidence="3">
    <location>
        <begin position="1"/>
        <end position="25"/>
    </location>
</feature>
<dbReference type="VEuPathDB" id="VectorBase:MDOMA2_014513"/>
<reference evidence="5" key="1">
    <citation type="submission" date="2012-08" db="EMBL/GenBank/DDBJ databases">
        <title>Transcriptome of adult Musca domestica launches a platform for comparative house fly gene expression and characterization of differential gene expression among resistant and susceptible house flies.</title>
        <authorList>
            <person name="Liu N."/>
            <person name="Zhang L."/>
            <person name="Li M."/>
            <person name="Reid W."/>
        </authorList>
    </citation>
    <scope>NUCLEOTIDE SEQUENCE</scope>
    <source>
        <strain evidence="5">ALHF</strain>
        <tissue evidence="5">Whole body</tissue>
    </source>
</reference>